<dbReference type="Gene3D" id="3.30.565.10">
    <property type="entry name" value="Histidine kinase-like ATPase, C-terminal domain"/>
    <property type="match status" value="1"/>
</dbReference>
<dbReference type="PRINTS" id="PR00344">
    <property type="entry name" value="BCTRLSENSOR"/>
</dbReference>
<dbReference type="InterPro" id="IPR003661">
    <property type="entry name" value="HisK_dim/P_dom"/>
</dbReference>
<evidence type="ECO:0000313" key="19">
    <source>
        <dbReference type="Proteomes" id="UP000676325"/>
    </source>
</evidence>
<keyword evidence="10" id="KW-0067">ATP-binding</keyword>
<dbReference type="Gene3D" id="1.10.287.130">
    <property type="match status" value="1"/>
</dbReference>
<dbReference type="Pfam" id="PF00672">
    <property type="entry name" value="HAMP"/>
    <property type="match status" value="1"/>
</dbReference>
<dbReference type="Proteomes" id="UP000676325">
    <property type="component" value="Unassembled WGS sequence"/>
</dbReference>
<evidence type="ECO:0000256" key="13">
    <source>
        <dbReference type="ARBA" id="ARBA00023136"/>
    </source>
</evidence>
<evidence type="ECO:0000256" key="3">
    <source>
        <dbReference type="ARBA" id="ARBA00012438"/>
    </source>
</evidence>
<evidence type="ECO:0000313" key="18">
    <source>
        <dbReference type="EMBL" id="MBR7830139.1"/>
    </source>
</evidence>
<evidence type="ECO:0000256" key="5">
    <source>
        <dbReference type="ARBA" id="ARBA00022553"/>
    </source>
</evidence>
<evidence type="ECO:0000256" key="15">
    <source>
        <dbReference type="SAM" id="Phobius"/>
    </source>
</evidence>
<dbReference type="SMART" id="SM00387">
    <property type="entry name" value="HATPase_c"/>
    <property type="match status" value="1"/>
</dbReference>
<dbReference type="PANTHER" id="PTHR43547">
    <property type="entry name" value="TWO-COMPONENT HISTIDINE KINASE"/>
    <property type="match status" value="1"/>
</dbReference>
<evidence type="ECO:0000256" key="8">
    <source>
        <dbReference type="ARBA" id="ARBA00022741"/>
    </source>
</evidence>
<protein>
    <recommendedName>
        <fullName evidence="3">histidine kinase</fullName>
        <ecNumber evidence="3">2.7.13.3</ecNumber>
    </recommendedName>
</protein>
<keyword evidence="13 15" id="KW-0472">Membrane</keyword>
<dbReference type="GO" id="GO:0000155">
    <property type="term" value="F:phosphorelay sensor kinase activity"/>
    <property type="evidence" value="ECO:0007669"/>
    <property type="project" value="InterPro"/>
</dbReference>
<dbReference type="SUPFAM" id="SSF47384">
    <property type="entry name" value="Homodimeric domain of signal transducing histidine kinase"/>
    <property type="match status" value="1"/>
</dbReference>
<evidence type="ECO:0000259" key="17">
    <source>
        <dbReference type="PROSITE" id="PS50885"/>
    </source>
</evidence>
<proteinExistence type="predicted"/>
<feature type="transmembrane region" description="Helical" evidence="15">
    <location>
        <begin position="44"/>
        <end position="66"/>
    </location>
</feature>
<evidence type="ECO:0000256" key="11">
    <source>
        <dbReference type="ARBA" id="ARBA00022989"/>
    </source>
</evidence>
<keyword evidence="5" id="KW-0597">Phosphoprotein</keyword>
<dbReference type="GO" id="GO:0005886">
    <property type="term" value="C:plasma membrane"/>
    <property type="evidence" value="ECO:0007669"/>
    <property type="project" value="UniProtKB-SubCell"/>
</dbReference>
<dbReference type="EMBL" id="JAGSOH010000116">
    <property type="protein sequence ID" value="MBR7830139.1"/>
    <property type="molecule type" value="Genomic_DNA"/>
</dbReference>
<dbReference type="CDD" id="cd00082">
    <property type="entry name" value="HisKA"/>
    <property type="match status" value="1"/>
</dbReference>
<evidence type="ECO:0000256" key="2">
    <source>
        <dbReference type="ARBA" id="ARBA00004651"/>
    </source>
</evidence>
<dbReference type="SUPFAM" id="SSF158472">
    <property type="entry name" value="HAMP domain-like"/>
    <property type="match status" value="1"/>
</dbReference>
<dbReference type="SMART" id="SM00304">
    <property type="entry name" value="HAMP"/>
    <property type="match status" value="1"/>
</dbReference>
<dbReference type="InterPro" id="IPR003660">
    <property type="entry name" value="HAMP_dom"/>
</dbReference>
<evidence type="ECO:0000256" key="4">
    <source>
        <dbReference type="ARBA" id="ARBA00022475"/>
    </source>
</evidence>
<keyword evidence="19" id="KW-1185">Reference proteome</keyword>
<dbReference type="Gene3D" id="6.10.340.10">
    <property type="match status" value="1"/>
</dbReference>
<evidence type="ECO:0000256" key="1">
    <source>
        <dbReference type="ARBA" id="ARBA00000085"/>
    </source>
</evidence>
<dbReference type="Pfam" id="PF02518">
    <property type="entry name" value="HATPase_c"/>
    <property type="match status" value="1"/>
</dbReference>
<reference evidence="18" key="1">
    <citation type="submission" date="2021-04" db="EMBL/GenBank/DDBJ databases">
        <title>Genome based classification of Actinospica acidithermotolerans sp. nov., an actinobacterium isolated from an Indonesian hot spring.</title>
        <authorList>
            <person name="Kusuma A.B."/>
            <person name="Putra K.E."/>
            <person name="Nafisah S."/>
            <person name="Loh J."/>
            <person name="Nouioui I."/>
            <person name="Goodfellow M."/>
        </authorList>
    </citation>
    <scope>NUCLEOTIDE SEQUENCE</scope>
    <source>
        <strain evidence="18">MGRD01-02</strain>
    </source>
</reference>
<feature type="compositionally biased region" description="Basic and acidic residues" evidence="14">
    <location>
        <begin position="521"/>
        <end position="531"/>
    </location>
</feature>
<gene>
    <name evidence="18" type="ORF">KDK95_27800</name>
</gene>
<feature type="region of interest" description="Disordered" evidence="14">
    <location>
        <begin position="497"/>
        <end position="531"/>
    </location>
</feature>
<accession>A0A941EJB3</accession>
<dbReference type="FunFam" id="3.30.565.10:FF:000013">
    <property type="entry name" value="Two-component sensor histidine kinase"/>
    <property type="match status" value="1"/>
</dbReference>
<keyword evidence="6" id="KW-0808">Transferase</keyword>
<evidence type="ECO:0000256" key="10">
    <source>
        <dbReference type="ARBA" id="ARBA00022840"/>
    </source>
</evidence>
<dbReference type="InterPro" id="IPR036890">
    <property type="entry name" value="HATPase_C_sf"/>
</dbReference>
<dbReference type="PROSITE" id="PS50109">
    <property type="entry name" value="HIS_KIN"/>
    <property type="match status" value="1"/>
</dbReference>
<dbReference type="InterPro" id="IPR005467">
    <property type="entry name" value="His_kinase_dom"/>
</dbReference>
<keyword evidence="4" id="KW-1003">Cell membrane</keyword>
<keyword evidence="8" id="KW-0547">Nucleotide-binding</keyword>
<dbReference type="GO" id="GO:0005524">
    <property type="term" value="F:ATP binding"/>
    <property type="evidence" value="ECO:0007669"/>
    <property type="project" value="UniProtKB-KW"/>
</dbReference>
<sequence>MSRRENRELRQQAAQARIERRGVGWWRRGLHRRGWRLGGIRPRLFAGFAAVAVITAIIITSASYYLTRAVMLDKAQQTAVSNLTDDFTAYGDQLQTGGTASTKQYEEATIANSLHQVANTIAKNGDAVVIISPSVGTISSNSNLDGVPAAFKSAAANAMVQERTSIGGTPYILTGATLQPSGVQLYTFTDLSQEQHVLDNLVLIGAISTLLALLGATVVAFFASRNILLPIRRLGMAARRLGRGDLEVRLEVNGSDELADVSRTFNETARALALSMEELRAMDAASRRFVADVSHELRTPLTAMTAVTEVLEDVEDADPTTVSAAHLIANETKRLARLVEDLMEISRMDAGTAGMRVEDVNLPELIEATIEARGWGEKVRVRAPRVLPVQVDARRIDVVLANLCGNALKHGGEPVELTVHEYPDTLLIEVADNGPGIPENALPHIFERFYKADKARGRSEGSGLGLAIAWENARLHNGELSARNRPQGGAVFTFRLPRHPASPETEPDQETLGALLSASGHDTRQWEARTR</sequence>
<name>A0A941EJB3_9ACTN</name>
<dbReference type="RefSeq" id="WP_212521269.1">
    <property type="nucleotide sequence ID" value="NZ_JAGSOH010000116.1"/>
</dbReference>
<evidence type="ECO:0000259" key="16">
    <source>
        <dbReference type="PROSITE" id="PS50109"/>
    </source>
</evidence>
<keyword evidence="9 18" id="KW-0418">Kinase</keyword>
<dbReference type="PROSITE" id="PS50885">
    <property type="entry name" value="HAMP"/>
    <property type="match status" value="1"/>
</dbReference>
<organism evidence="18 19">
    <name type="scientific">Actinospica acidithermotolerans</name>
    <dbReference type="NCBI Taxonomy" id="2828514"/>
    <lineage>
        <taxon>Bacteria</taxon>
        <taxon>Bacillati</taxon>
        <taxon>Actinomycetota</taxon>
        <taxon>Actinomycetes</taxon>
        <taxon>Catenulisporales</taxon>
        <taxon>Actinospicaceae</taxon>
        <taxon>Actinospica</taxon>
    </lineage>
</organism>
<dbReference type="CDD" id="cd06225">
    <property type="entry name" value="HAMP"/>
    <property type="match status" value="1"/>
</dbReference>
<dbReference type="CDD" id="cd00075">
    <property type="entry name" value="HATPase"/>
    <property type="match status" value="1"/>
</dbReference>
<evidence type="ECO:0000256" key="6">
    <source>
        <dbReference type="ARBA" id="ARBA00022679"/>
    </source>
</evidence>
<dbReference type="FunFam" id="1.10.287.130:FF:000010">
    <property type="entry name" value="Two-component sensor histidine kinase"/>
    <property type="match status" value="1"/>
</dbReference>
<dbReference type="InterPro" id="IPR004358">
    <property type="entry name" value="Sig_transdc_His_kin-like_C"/>
</dbReference>
<feature type="domain" description="HAMP" evidence="17">
    <location>
        <begin position="225"/>
        <end position="277"/>
    </location>
</feature>
<dbReference type="Pfam" id="PF00512">
    <property type="entry name" value="HisKA"/>
    <property type="match status" value="1"/>
</dbReference>
<comment type="subcellular location">
    <subcellularLocation>
        <location evidence="2">Cell membrane</location>
        <topology evidence="2">Multi-pass membrane protein</topology>
    </subcellularLocation>
</comment>
<comment type="caution">
    <text evidence="18">The sequence shown here is derived from an EMBL/GenBank/DDBJ whole genome shotgun (WGS) entry which is preliminary data.</text>
</comment>
<evidence type="ECO:0000256" key="12">
    <source>
        <dbReference type="ARBA" id="ARBA00023012"/>
    </source>
</evidence>
<evidence type="ECO:0000256" key="7">
    <source>
        <dbReference type="ARBA" id="ARBA00022692"/>
    </source>
</evidence>
<feature type="transmembrane region" description="Helical" evidence="15">
    <location>
        <begin position="201"/>
        <end position="223"/>
    </location>
</feature>
<dbReference type="InterPro" id="IPR003594">
    <property type="entry name" value="HATPase_dom"/>
</dbReference>
<evidence type="ECO:0000256" key="14">
    <source>
        <dbReference type="SAM" id="MobiDB-lite"/>
    </source>
</evidence>
<dbReference type="AlphaFoldDB" id="A0A941EJB3"/>
<dbReference type="PANTHER" id="PTHR43547:SF2">
    <property type="entry name" value="HYBRID SIGNAL TRANSDUCTION HISTIDINE KINASE C"/>
    <property type="match status" value="1"/>
</dbReference>
<dbReference type="InterPro" id="IPR036097">
    <property type="entry name" value="HisK_dim/P_sf"/>
</dbReference>
<dbReference type="SMART" id="SM00388">
    <property type="entry name" value="HisKA"/>
    <property type="match status" value="1"/>
</dbReference>
<dbReference type="EC" id="2.7.13.3" evidence="3"/>
<comment type="catalytic activity">
    <reaction evidence="1">
        <text>ATP + protein L-histidine = ADP + protein N-phospho-L-histidine.</text>
        <dbReference type="EC" id="2.7.13.3"/>
    </reaction>
</comment>
<evidence type="ECO:0000256" key="9">
    <source>
        <dbReference type="ARBA" id="ARBA00022777"/>
    </source>
</evidence>
<feature type="domain" description="Histidine kinase" evidence="16">
    <location>
        <begin position="292"/>
        <end position="500"/>
    </location>
</feature>
<keyword evidence="12" id="KW-0902">Two-component regulatory system</keyword>
<keyword evidence="7 15" id="KW-0812">Transmembrane</keyword>
<keyword evidence="11 15" id="KW-1133">Transmembrane helix</keyword>
<dbReference type="SUPFAM" id="SSF55874">
    <property type="entry name" value="ATPase domain of HSP90 chaperone/DNA topoisomerase II/histidine kinase"/>
    <property type="match status" value="1"/>
</dbReference>